<dbReference type="AlphaFoldDB" id="A0A419I558"/>
<comment type="caution">
    <text evidence="6">The sequence shown here is derived from an EMBL/GenBank/DDBJ whole genome shotgun (WGS) entry which is preliminary data.</text>
</comment>
<evidence type="ECO:0000256" key="3">
    <source>
        <dbReference type="ARBA" id="ARBA00022679"/>
    </source>
</evidence>
<keyword evidence="3" id="KW-0808">Transferase</keyword>
<proteinExistence type="inferred from homology"/>
<dbReference type="GO" id="GO:0003985">
    <property type="term" value="F:acetyl-CoA C-acetyltransferase activity"/>
    <property type="evidence" value="ECO:0007669"/>
    <property type="project" value="UniProtKB-EC"/>
</dbReference>
<evidence type="ECO:0000259" key="5">
    <source>
        <dbReference type="Pfam" id="PF02803"/>
    </source>
</evidence>
<evidence type="ECO:0000313" key="6">
    <source>
        <dbReference type="EMBL" id="RJQ85828.1"/>
    </source>
</evidence>
<dbReference type="PANTHER" id="PTHR18919">
    <property type="entry name" value="ACETYL-COA C-ACYLTRANSFERASE"/>
    <property type="match status" value="1"/>
</dbReference>
<dbReference type="PANTHER" id="PTHR18919:SF107">
    <property type="entry name" value="ACETYL-COA ACETYLTRANSFERASE, CYTOSOLIC"/>
    <property type="match status" value="1"/>
</dbReference>
<gene>
    <name evidence="6" type="ORF">D5S19_13060</name>
</gene>
<accession>A0A419I558</accession>
<organism evidence="6 7">
    <name type="scientific">Amycolatopsis panacis</name>
    <dbReference type="NCBI Taxonomy" id="2340917"/>
    <lineage>
        <taxon>Bacteria</taxon>
        <taxon>Bacillati</taxon>
        <taxon>Actinomycetota</taxon>
        <taxon>Actinomycetes</taxon>
        <taxon>Pseudonocardiales</taxon>
        <taxon>Pseudonocardiaceae</taxon>
        <taxon>Amycolatopsis</taxon>
    </lineage>
</organism>
<keyword evidence="4" id="KW-0012">Acyltransferase</keyword>
<dbReference type="Proteomes" id="UP000285112">
    <property type="component" value="Unassembled WGS sequence"/>
</dbReference>
<comment type="similarity">
    <text evidence="1">Belongs to the thiolase-like superfamily. Thiolase family.</text>
</comment>
<dbReference type="OrthoDB" id="1402717at2"/>
<name>A0A419I558_9PSEU</name>
<dbReference type="Gene3D" id="3.40.47.10">
    <property type="match status" value="1"/>
</dbReference>
<dbReference type="PROSITE" id="PS00737">
    <property type="entry name" value="THIOLASE_2"/>
    <property type="match status" value="1"/>
</dbReference>
<evidence type="ECO:0000256" key="2">
    <source>
        <dbReference type="ARBA" id="ARBA00012705"/>
    </source>
</evidence>
<dbReference type="EC" id="2.3.1.9" evidence="2"/>
<keyword evidence="7" id="KW-1185">Reference proteome</keyword>
<reference evidence="6 7" key="1">
    <citation type="submission" date="2018-09" db="EMBL/GenBank/DDBJ databases">
        <title>YIM PH 21725 draft genome.</title>
        <authorList>
            <person name="Miao C."/>
        </authorList>
    </citation>
    <scope>NUCLEOTIDE SEQUENCE [LARGE SCALE GENOMIC DNA]</scope>
    <source>
        <strain evidence="7">YIM PH21725</strain>
    </source>
</reference>
<dbReference type="InterPro" id="IPR016039">
    <property type="entry name" value="Thiolase-like"/>
</dbReference>
<dbReference type="EMBL" id="QZFV01000076">
    <property type="protein sequence ID" value="RJQ85828.1"/>
    <property type="molecule type" value="Genomic_DNA"/>
</dbReference>
<dbReference type="Pfam" id="PF02803">
    <property type="entry name" value="Thiolase_C"/>
    <property type="match status" value="1"/>
</dbReference>
<evidence type="ECO:0000313" key="7">
    <source>
        <dbReference type="Proteomes" id="UP000285112"/>
    </source>
</evidence>
<dbReference type="InterPro" id="IPR020617">
    <property type="entry name" value="Thiolase_C"/>
</dbReference>
<sequence>MGEPAGRPARRDQQAPGAGGLAIGDLSLVEVREAFAAVVCAWQKTYGEAWDRLNLHGGAISMGHPFGASGVRQLADLAHHLRTQPGLGLSVMCCAGGIGTGTLLEAA</sequence>
<evidence type="ECO:0000256" key="1">
    <source>
        <dbReference type="ARBA" id="ARBA00010982"/>
    </source>
</evidence>
<dbReference type="SUPFAM" id="SSF53901">
    <property type="entry name" value="Thiolase-like"/>
    <property type="match status" value="1"/>
</dbReference>
<evidence type="ECO:0000256" key="4">
    <source>
        <dbReference type="ARBA" id="ARBA00023315"/>
    </source>
</evidence>
<protein>
    <recommendedName>
        <fullName evidence="2">acetyl-CoA C-acetyltransferase</fullName>
        <ecNumber evidence="2">2.3.1.9</ecNumber>
    </recommendedName>
</protein>
<feature type="domain" description="Thiolase C-terminal" evidence="5">
    <location>
        <begin position="17"/>
        <end position="105"/>
    </location>
</feature>
<dbReference type="RefSeq" id="WP_120023615.1">
    <property type="nucleotide sequence ID" value="NZ_QZFV01000076.1"/>
</dbReference>
<dbReference type="InterPro" id="IPR020613">
    <property type="entry name" value="Thiolase_CS"/>
</dbReference>